<name>A0A514CFP7_9BACT</name>
<evidence type="ECO:0000313" key="2">
    <source>
        <dbReference type="EMBL" id="QDH78580.1"/>
    </source>
</evidence>
<dbReference type="Proteomes" id="UP000316614">
    <property type="component" value="Chromosome"/>
</dbReference>
<proteinExistence type="predicted"/>
<reference evidence="2 3" key="1">
    <citation type="submission" date="2019-06" db="EMBL/GenBank/DDBJ databases">
        <title>Echinicola alkalisoli sp. nov. isolated from saline soil.</title>
        <authorList>
            <person name="Sun J.-Q."/>
            <person name="Xu L."/>
        </authorList>
    </citation>
    <scope>NUCLEOTIDE SEQUENCE [LARGE SCALE GENOMIC DNA]</scope>
    <source>
        <strain evidence="2 3">LN3S3</strain>
    </source>
</reference>
<protein>
    <submittedName>
        <fullName evidence="2">FeoB-associated Cys-rich membrane protein</fullName>
    </submittedName>
</protein>
<dbReference type="RefSeq" id="WP_141613836.1">
    <property type="nucleotide sequence ID" value="NZ_CP041253.1"/>
</dbReference>
<dbReference type="EMBL" id="CP041253">
    <property type="protein sequence ID" value="QDH78580.1"/>
    <property type="molecule type" value="Genomic_DNA"/>
</dbReference>
<keyword evidence="1" id="KW-0812">Transmembrane</keyword>
<keyword evidence="1" id="KW-1133">Transmembrane helix</keyword>
<dbReference type="OrthoDB" id="840012at2"/>
<evidence type="ECO:0000256" key="1">
    <source>
        <dbReference type="SAM" id="Phobius"/>
    </source>
</evidence>
<keyword evidence="1" id="KW-0472">Membrane</keyword>
<sequence>MWQEIIVWMLFAGIIAWKGYQYFKPKKSNGMDCGCGKCDAVKKGDLH</sequence>
<feature type="transmembrane region" description="Helical" evidence="1">
    <location>
        <begin position="6"/>
        <end position="23"/>
    </location>
</feature>
<evidence type="ECO:0000313" key="3">
    <source>
        <dbReference type="Proteomes" id="UP000316614"/>
    </source>
</evidence>
<dbReference type="Pfam" id="PF12669">
    <property type="entry name" value="FeoB_associated"/>
    <property type="match status" value="1"/>
</dbReference>
<dbReference type="AlphaFoldDB" id="A0A514CFP7"/>
<keyword evidence="3" id="KW-1185">Reference proteome</keyword>
<gene>
    <name evidence="2" type="ORF">FKX85_05855</name>
</gene>
<organism evidence="2 3">
    <name type="scientific">Echinicola soli</name>
    <dbReference type="NCBI Taxonomy" id="2591634"/>
    <lineage>
        <taxon>Bacteria</taxon>
        <taxon>Pseudomonadati</taxon>
        <taxon>Bacteroidota</taxon>
        <taxon>Cytophagia</taxon>
        <taxon>Cytophagales</taxon>
        <taxon>Cyclobacteriaceae</taxon>
        <taxon>Echinicola</taxon>
    </lineage>
</organism>
<dbReference type="KEGG" id="echi:FKX85_05855"/>
<accession>A0A514CFP7</accession>